<dbReference type="EMBL" id="UOGK01000325">
    <property type="protein sequence ID" value="VAX40040.1"/>
    <property type="molecule type" value="Genomic_DNA"/>
</dbReference>
<evidence type="ECO:0000313" key="2">
    <source>
        <dbReference type="EMBL" id="VAX40040.1"/>
    </source>
</evidence>
<feature type="transmembrane region" description="Helical" evidence="1">
    <location>
        <begin position="33"/>
        <end position="55"/>
    </location>
</feature>
<keyword evidence="1" id="KW-1133">Transmembrane helix</keyword>
<sequence>MRCTDLTLLAAAVDFTAPAAILPAQAVTRRAPWLALLAASFVLALSAPLAFAAFAQNYNRYHFDQPQPVPLVLNPDRIAVFAEAQDQVAVEGLAEHGITVTSVEPSPIPGWQLLNIEMEAIDGLALEDALNDIAREGLFDFVSPVFFDDLGGPCIPTRDILVRFNPDIEAARQDQILAEMNVGVVLDRDWANMPGAYRIRSHSNNGFVVLEQANALAVLPEVRWAEPDMIFTGRGTDVPKASGITTDDPGITVLVMDHRVGFLRPRGCHLHTRSNWQRWLWGGRLCLEKTPTSAGPSP</sequence>
<evidence type="ECO:0000256" key="1">
    <source>
        <dbReference type="SAM" id="Phobius"/>
    </source>
</evidence>
<gene>
    <name evidence="2" type="ORF">MNBD_PLANCTO03-1515</name>
</gene>
<accession>A0A3B1DX82</accession>
<name>A0A3B1DX82_9ZZZZ</name>
<protein>
    <submittedName>
        <fullName evidence="2">Uncharacterized protein</fullName>
    </submittedName>
</protein>
<keyword evidence="1" id="KW-0812">Transmembrane</keyword>
<organism evidence="2">
    <name type="scientific">hydrothermal vent metagenome</name>
    <dbReference type="NCBI Taxonomy" id="652676"/>
    <lineage>
        <taxon>unclassified sequences</taxon>
        <taxon>metagenomes</taxon>
        <taxon>ecological metagenomes</taxon>
    </lineage>
</organism>
<dbReference type="AlphaFoldDB" id="A0A3B1DX82"/>
<proteinExistence type="predicted"/>
<reference evidence="2" key="1">
    <citation type="submission" date="2018-06" db="EMBL/GenBank/DDBJ databases">
        <authorList>
            <person name="Zhirakovskaya E."/>
        </authorList>
    </citation>
    <scope>NUCLEOTIDE SEQUENCE</scope>
</reference>
<keyword evidence="1" id="KW-0472">Membrane</keyword>